<dbReference type="EMBL" id="LSRX01000493">
    <property type="protein sequence ID" value="OLP95717.1"/>
    <property type="molecule type" value="Genomic_DNA"/>
</dbReference>
<dbReference type="Pfam" id="PF17784">
    <property type="entry name" value="Sulfotransfer_4"/>
    <property type="match status" value="1"/>
</dbReference>
<name>A0A1Q9DKK0_SYMMI</name>
<keyword evidence="1" id="KW-0175">Coiled coil</keyword>
<feature type="coiled-coil region" evidence="1">
    <location>
        <begin position="136"/>
        <end position="230"/>
    </location>
</feature>
<dbReference type="OrthoDB" id="408152at2759"/>
<organism evidence="2 3">
    <name type="scientific">Symbiodinium microadriaticum</name>
    <name type="common">Dinoflagellate</name>
    <name type="synonym">Zooxanthella microadriatica</name>
    <dbReference type="NCBI Taxonomy" id="2951"/>
    <lineage>
        <taxon>Eukaryota</taxon>
        <taxon>Sar</taxon>
        <taxon>Alveolata</taxon>
        <taxon>Dinophyceae</taxon>
        <taxon>Suessiales</taxon>
        <taxon>Symbiodiniaceae</taxon>
        <taxon>Symbiodinium</taxon>
    </lineage>
</organism>
<dbReference type="InterPro" id="IPR040632">
    <property type="entry name" value="Sulfotransfer_4"/>
</dbReference>
<dbReference type="PANTHER" id="PTHR36978:SF4">
    <property type="entry name" value="P-LOOP CONTAINING NUCLEOSIDE TRIPHOSPHATE HYDROLASE PROTEIN"/>
    <property type="match status" value="1"/>
</dbReference>
<accession>A0A1Q9DKK0</accession>
<reference evidence="2 3" key="1">
    <citation type="submission" date="2016-02" db="EMBL/GenBank/DDBJ databases">
        <title>Genome analysis of coral dinoflagellate symbionts highlights evolutionary adaptations to a symbiotic lifestyle.</title>
        <authorList>
            <person name="Aranda M."/>
            <person name="Li Y."/>
            <person name="Liew Y.J."/>
            <person name="Baumgarten S."/>
            <person name="Simakov O."/>
            <person name="Wilson M."/>
            <person name="Piel J."/>
            <person name="Ashoor H."/>
            <person name="Bougouffa S."/>
            <person name="Bajic V.B."/>
            <person name="Ryu T."/>
            <person name="Ravasi T."/>
            <person name="Bayer T."/>
            <person name="Micklem G."/>
            <person name="Kim H."/>
            <person name="Bhak J."/>
            <person name="Lajeunesse T.C."/>
            <person name="Voolstra C.R."/>
        </authorList>
    </citation>
    <scope>NUCLEOTIDE SEQUENCE [LARGE SCALE GENOMIC DNA]</scope>
    <source>
        <strain evidence="2 3">CCMP2467</strain>
    </source>
</reference>
<protein>
    <submittedName>
        <fullName evidence="2">Uncharacterized protein</fullName>
    </submittedName>
</protein>
<gene>
    <name evidence="2" type="ORF">AK812_SmicGene22130</name>
</gene>
<sequence length="653" mass="73049">MPACLCAAEPLLDTPSSLPAVQLQLRMVESTIANAEHDLEASWLNTCFPQPAPGFYVDEEWGFAGAPQLRRCSEALGDFRDARQKLLRRLEELQSPKQAEEAMANAAEDRLKERVRRLEFKLADAESWNDKMSEAMQKLLQTQAGLEQSVESLETQCAALRHQTSAAESCKDQIEGWLESQRMAQESTIEQLRAENVKLQRENATLAEQAQLQRQRADRLHQENDQLRGQGGYPEMLPDGLAADCDACSDASWVCVLSSDRNIFAAGTMLKAKVGQAFEYLQAKDLQKGAQILASDDQSLLEVLDTPEAQRSVELIELWTEDRSNAAACFPVRGTQSMHVAMNILGLNTLHSGYSFLKRAPWCEYVFANGSLEDAMATLEGYDAAMDEPFQLVYEEIMRAFPKTKFVLTISDPERWYESYTELIAGMAESAATRNRTHSRNLRSGFRAWLDSDLMTRCTAARYWGCDFGNETGEDTKKQCLEAYQQHNERVQQVIPADRLLVSFCCNPASAGFGFRYNFTDGWAPLAHFLGKPIPDVEFPHVDLPGLIFEHHEPEPSEPVSMLSVARQQLLLFVPASGDPLQEEAASLAQACLAETLHPGDWIKVNGRFSRLTRVEVRALEEVEHVQFDLSPSLPAATFSLALREKDPFVAAV</sequence>
<dbReference type="AlphaFoldDB" id="A0A1Q9DKK0"/>
<proteinExistence type="predicted"/>
<evidence type="ECO:0000313" key="2">
    <source>
        <dbReference type="EMBL" id="OLP95717.1"/>
    </source>
</evidence>
<dbReference type="Proteomes" id="UP000186817">
    <property type="component" value="Unassembled WGS sequence"/>
</dbReference>
<dbReference type="SUPFAM" id="SSF52540">
    <property type="entry name" value="P-loop containing nucleoside triphosphate hydrolases"/>
    <property type="match status" value="1"/>
</dbReference>
<comment type="caution">
    <text evidence="2">The sequence shown here is derived from an EMBL/GenBank/DDBJ whole genome shotgun (WGS) entry which is preliminary data.</text>
</comment>
<evidence type="ECO:0000313" key="3">
    <source>
        <dbReference type="Proteomes" id="UP000186817"/>
    </source>
</evidence>
<evidence type="ECO:0000256" key="1">
    <source>
        <dbReference type="SAM" id="Coils"/>
    </source>
</evidence>
<keyword evidence="3" id="KW-1185">Reference proteome</keyword>
<dbReference type="Gene3D" id="3.40.50.300">
    <property type="entry name" value="P-loop containing nucleotide triphosphate hydrolases"/>
    <property type="match status" value="1"/>
</dbReference>
<dbReference type="PANTHER" id="PTHR36978">
    <property type="entry name" value="P-LOOP CONTAINING NUCLEOTIDE TRIPHOSPHATE HYDROLASE"/>
    <property type="match status" value="1"/>
</dbReference>
<dbReference type="InterPro" id="IPR027417">
    <property type="entry name" value="P-loop_NTPase"/>
</dbReference>